<evidence type="ECO:0000313" key="1">
    <source>
        <dbReference type="EMBL" id="BDI54884.1"/>
    </source>
</evidence>
<proteinExistence type="predicted"/>
<reference evidence="1 2" key="1">
    <citation type="journal article" date="2022" name="Nat. Microbiol.">
        <title>Three families of Asgard archaeal viruses identified in metagenome-assembled genomes.</title>
        <authorList>
            <person name="Medvedeva S."/>
            <person name="Sun J."/>
            <person name="Yutin N."/>
            <person name="Koonin E.V."/>
            <person name="Nunoura T."/>
            <person name="Rinke C."/>
            <person name="Krupovic M."/>
        </authorList>
    </citation>
    <scope>NUCLEOTIDE SEQUENCE [LARGE SCALE GENOMIC DNA]</scope>
    <source>
        <strain evidence="1">VerdaV1</strain>
    </source>
</reference>
<dbReference type="GeneID" id="80402193"/>
<organism evidence="1 2">
    <name type="scientific">Lokiarchaeia virus VerdaV1</name>
    <dbReference type="NCBI Taxonomy" id="3070170"/>
    <lineage>
        <taxon>Viruses</taxon>
        <taxon>Duplodnaviria</taxon>
        <taxon>Heunggongvirae</taxon>
        <taxon>Uroviricota</taxon>
        <taxon>Caudoviricetes</taxon>
        <taxon>Verdandiviridae</taxon>
        <taxon>Dolusvirus</taxon>
        <taxon>Dolusvirus shimokitaense</taxon>
    </lineage>
</organism>
<keyword evidence="2" id="KW-1185">Reference proteome</keyword>
<dbReference type="KEGG" id="vg:80402193"/>
<name>A0AA35CNE3_9CAUD</name>
<sequence>MSVPGIDWDTLTEEQKKKARKQLRKTIGLKYDRLKRELQAVLMAIGYETNHFGKVSPDNEQRRLTLLRKMKDLLNSAEAKI</sequence>
<accession>A0AA35CNE3</accession>
<protein>
    <submittedName>
        <fullName evidence="1">Uncharacterized protein</fullName>
    </submittedName>
</protein>
<dbReference type="Proteomes" id="UP001162252">
    <property type="component" value="Segment"/>
</dbReference>
<evidence type="ECO:0000313" key="2">
    <source>
        <dbReference type="Proteomes" id="UP001162252"/>
    </source>
</evidence>
<dbReference type="EMBL" id="LC711077">
    <property type="protein sequence ID" value="BDI54884.1"/>
    <property type="molecule type" value="Genomic_DNA"/>
</dbReference>
<dbReference type="RefSeq" id="YP_010772480.1">
    <property type="nucleotide sequence ID" value="NC_074644.1"/>
</dbReference>